<name>A0A7I7SHP3_9MYCO</name>
<evidence type="ECO:0000259" key="3">
    <source>
        <dbReference type="Pfam" id="PF00823"/>
    </source>
</evidence>
<proteinExistence type="inferred from homology"/>
<dbReference type="InterPro" id="IPR038332">
    <property type="entry name" value="PPE_sf"/>
</dbReference>
<protein>
    <recommendedName>
        <fullName evidence="3">PPE domain-containing protein</fullName>
    </recommendedName>
</protein>
<dbReference type="SUPFAM" id="SSF140459">
    <property type="entry name" value="PE/PPE dimer-like"/>
    <property type="match status" value="1"/>
</dbReference>
<reference evidence="4 5" key="1">
    <citation type="submission" date="2017-04" db="EMBL/GenBank/DDBJ databases">
        <title>The new phylogeny of genus Mycobacterium.</title>
        <authorList>
            <person name="Tortoli E."/>
            <person name="Trovato A."/>
            <person name="Cirillo D.M."/>
        </authorList>
    </citation>
    <scope>NUCLEOTIDE SEQUENCE [LARGE SCALE GENOMIC DNA]</scope>
    <source>
        <strain evidence="4 5">KCTC 19819</strain>
    </source>
</reference>
<dbReference type="RefSeq" id="WP_085305418.1">
    <property type="nucleotide sequence ID" value="NZ_AP022594.1"/>
</dbReference>
<evidence type="ECO:0000256" key="1">
    <source>
        <dbReference type="ARBA" id="ARBA00010652"/>
    </source>
</evidence>
<feature type="domain" description="PPE" evidence="3">
    <location>
        <begin position="7"/>
        <end position="167"/>
    </location>
</feature>
<dbReference type="Pfam" id="PF00823">
    <property type="entry name" value="PPE"/>
    <property type="match status" value="1"/>
</dbReference>
<dbReference type="Proteomes" id="UP000193577">
    <property type="component" value="Unassembled WGS sequence"/>
</dbReference>
<accession>A0A7I7SHP3</accession>
<dbReference type="Gene3D" id="1.20.1260.20">
    <property type="entry name" value="PPE superfamily"/>
    <property type="match status" value="1"/>
</dbReference>
<organism evidence="4 5">
    <name type="scientific">Mycolicibacillus koreensis</name>
    <dbReference type="NCBI Taxonomy" id="1069220"/>
    <lineage>
        <taxon>Bacteria</taxon>
        <taxon>Bacillati</taxon>
        <taxon>Actinomycetota</taxon>
        <taxon>Actinomycetes</taxon>
        <taxon>Mycobacteriales</taxon>
        <taxon>Mycobacteriaceae</taxon>
        <taxon>Mycolicibacillus</taxon>
    </lineage>
</organism>
<sequence>MVDPRWMGPPEIIAATFEAGPGPTSTVANQAVWLTEAVNHEVVAGVSAANTAATSSQWIGLGATASAATATGLNLDLATLGGWIAHKVAVTQAAADAFAVAASGVIPSVVCQANRDQWAVLNATNFFGFNTPAIVALDTEYFGEHYPHNAALGWAYSAALTALTAALALPPPLGVPGANPAAPAAAGGQLAADTAGMLDGPGAAAPAAALADPGAGAGSGLGDLGSTVGQVTPLLSGVTQPVQQVAQIPAQLAQSAGGAVQPLTGVLGTVGGGMFATPAATASTGELAAAGEAAEPVRLGGGSAAPPVGAGPLAPVGLTRYTQPTSSFAPENAGRPTALGSGLLTAGPEPPGARAAPVPVGAGMPLAPVGGSPRDRDDTAQTGRARVVAAAGGTPGSQ</sequence>
<feature type="region of interest" description="Disordered" evidence="2">
    <location>
        <begin position="325"/>
        <end position="398"/>
    </location>
</feature>
<gene>
    <name evidence="4" type="ORF">B8W67_17940</name>
</gene>
<dbReference type="InterPro" id="IPR000030">
    <property type="entry name" value="PPE_dom"/>
</dbReference>
<keyword evidence="5" id="KW-1185">Reference proteome</keyword>
<evidence type="ECO:0000313" key="4">
    <source>
        <dbReference type="EMBL" id="OSC27768.1"/>
    </source>
</evidence>
<comment type="caution">
    <text evidence="4">The sequence shown here is derived from an EMBL/GenBank/DDBJ whole genome shotgun (WGS) entry which is preliminary data.</text>
</comment>
<feature type="compositionally biased region" description="Low complexity" evidence="2">
    <location>
        <begin position="352"/>
        <end position="371"/>
    </location>
</feature>
<evidence type="ECO:0000313" key="5">
    <source>
        <dbReference type="Proteomes" id="UP000193577"/>
    </source>
</evidence>
<dbReference type="EMBL" id="NCXO01000057">
    <property type="protein sequence ID" value="OSC27768.1"/>
    <property type="molecule type" value="Genomic_DNA"/>
</dbReference>
<comment type="similarity">
    <text evidence="1">Belongs to the mycobacterial PPE family.</text>
</comment>
<dbReference type="OrthoDB" id="4721978at2"/>
<feature type="compositionally biased region" description="Low complexity" evidence="2">
    <location>
        <begin position="380"/>
        <end position="392"/>
    </location>
</feature>
<dbReference type="AlphaFoldDB" id="A0A7I7SHP3"/>
<evidence type="ECO:0000256" key="2">
    <source>
        <dbReference type="SAM" id="MobiDB-lite"/>
    </source>
</evidence>